<dbReference type="Pfam" id="PF00583">
    <property type="entry name" value="Acetyltransf_1"/>
    <property type="match status" value="1"/>
</dbReference>
<dbReference type="SUPFAM" id="SSF55729">
    <property type="entry name" value="Acyl-CoA N-acyltransferases (Nat)"/>
    <property type="match status" value="1"/>
</dbReference>
<feature type="domain" description="N-acetyltransferase" evidence="3">
    <location>
        <begin position="11"/>
        <end position="154"/>
    </location>
</feature>
<dbReference type="InterPro" id="IPR016181">
    <property type="entry name" value="Acyl_CoA_acyltransferase"/>
</dbReference>
<protein>
    <submittedName>
        <fullName evidence="4">Acetyltransferase (GNAT) family protein</fullName>
    </submittedName>
</protein>
<proteinExistence type="predicted"/>
<accession>A0A1I7BR30</accession>
<dbReference type="InterPro" id="IPR050832">
    <property type="entry name" value="Bact_Acetyltransf"/>
</dbReference>
<keyword evidence="1 4" id="KW-0808">Transferase</keyword>
<dbReference type="PANTHER" id="PTHR43877:SF2">
    <property type="entry name" value="AMINOALKYLPHOSPHONATE N-ACETYLTRANSFERASE-RELATED"/>
    <property type="match status" value="1"/>
</dbReference>
<dbReference type="InterPro" id="IPR000182">
    <property type="entry name" value="GNAT_dom"/>
</dbReference>
<dbReference type="Gene3D" id="3.40.630.30">
    <property type="match status" value="1"/>
</dbReference>
<evidence type="ECO:0000313" key="5">
    <source>
        <dbReference type="Proteomes" id="UP000183371"/>
    </source>
</evidence>
<dbReference type="CDD" id="cd04301">
    <property type="entry name" value="NAT_SF"/>
    <property type="match status" value="1"/>
</dbReference>
<evidence type="ECO:0000256" key="2">
    <source>
        <dbReference type="ARBA" id="ARBA00023315"/>
    </source>
</evidence>
<dbReference type="AlphaFoldDB" id="A0A1I7BR30"/>
<evidence type="ECO:0000313" key="4">
    <source>
        <dbReference type="EMBL" id="SFT89632.1"/>
    </source>
</evidence>
<evidence type="ECO:0000256" key="1">
    <source>
        <dbReference type="ARBA" id="ARBA00022679"/>
    </source>
</evidence>
<gene>
    <name evidence="4" type="ORF">SAMN05444141_104216</name>
</gene>
<dbReference type="Proteomes" id="UP000183371">
    <property type="component" value="Unassembled WGS sequence"/>
</dbReference>
<dbReference type="PROSITE" id="PS51186">
    <property type="entry name" value="GNAT"/>
    <property type="match status" value="1"/>
</dbReference>
<keyword evidence="5" id="KW-1185">Reference proteome</keyword>
<name>A0A1I7BR30_9HYPH</name>
<dbReference type="RefSeq" id="WP_208608996.1">
    <property type="nucleotide sequence ID" value="NZ_FPBD01000004.1"/>
</dbReference>
<organism evidence="4 5">
    <name type="scientific">Pseudovibrio denitrificans</name>
    <dbReference type="NCBI Taxonomy" id="258256"/>
    <lineage>
        <taxon>Bacteria</taxon>
        <taxon>Pseudomonadati</taxon>
        <taxon>Pseudomonadota</taxon>
        <taxon>Alphaproteobacteria</taxon>
        <taxon>Hyphomicrobiales</taxon>
        <taxon>Stappiaceae</taxon>
        <taxon>Pseudovibrio</taxon>
    </lineage>
</organism>
<evidence type="ECO:0000259" key="3">
    <source>
        <dbReference type="PROSITE" id="PS51186"/>
    </source>
</evidence>
<keyword evidence="2" id="KW-0012">Acyltransferase</keyword>
<sequence>MQDTLTISNLADVPQFLEAAAKGMWQEWWEEEGHPIEDVYEELQKSFSPEVLPTTLIAHQGDEFLGMVMFVQSDMSKRPQYTPWLASLWISPDLRRRGFGARLTKGLETLATQQGHPHLYLFAKLSLRSFYEGLGWQCIEADVSGVDIFRKDLR</sequence>
<dbReference type="GO" id="GO:0016747">
    <property type="term" value="F:acyltransferase activity, transferring groups other than amino-acyl groups"/>
    <property type="evidence" value="ECO:0007669"/>
    <property type="project" value="InterPro"/>
</dbReference>
<reference evidence="5" key="1">
    <citation type="submission" date="2016-10" db="EMBL/GenBank/DDBJ databases">
        <authorList>
            <person name="Varghese N."/>
            <person name="Submissions S."/>
        </authorList>
    </citation>
    <scope>NUCLEOTIDE SEQUENCE [LARGE SCALE GENOMIC DNA]</scope>
    <source>
        <strain evidence="5">DSM 17465</strain>
    </source>
</reference>
<dbReference type="EMBL" id="FPBD01000004">
    <property type="protein sequence ID" value="SFT89632.1"/>
    <property type="molecule type" value="Genomic_DNA"/>
</dbReference>
<dbReference type="PANTHER" id="PTHR43877">
    <property type="entry name" value="AMINOALKYLPHOSPHONATE N-ACETYLTRANSFERASE-RELATED-RELATED"/>
    <property type="match status" value="1"/>
</dbReference>